<dbReference type="SUPFAM" id="SSF52540">
    <property type="entry name" value="P-loop containing nucleoside triphosphate hydrolases"/>
    <property type="match status" value="1"/>
</dbReference>
<dbReference type="CDD" id="cd00009">
    <property type="entry name" value="AAA"/>
    <property type="match status" value="1"/>
</dbReference>
<organism evidence="4 5">
    <name type="scientific">Pseudomonas syringae pv. actinidiae ICMP 18807</name>
    <dbReference type="NCBI Taxonomy" id="1194404"/>
    <lineage>
        <taxon>Bacteria</taxon>
        <taxon>Pseudomonadati</taxon>
        <taxon>Pseudomonadota</taxon>
        <taxon>Gammaproteobacteria</taxon>
        <taxon>Pseudomonadales</taxon>
        <taxon>Pseudomonadaceae</taxon>
        <taxon>Pseudomonas</taxon>
        <taxon>Pseudomonas syringae</taxon>
    </lineage>
</organism>
<dbReference type="PANTHER" id="PTHR13779:SF7">
    <property type="entry name" value="ATPASE WRNIP1"/>
    <property type="match status" value="1"/>
</dbReference>
<dbReference type="PANTHER" id="PTHR13779">
    <property type="entry name" value="WERNER HELICASE-INTERACTING PROTEIN 1 FAMILY MEMBER"/>
    <property type="match status" value="1"/>
</dbReference>
<feature type="non-terminal residue" evidence="4">
    <location>
        <position position="94"/>
    </location>
</feature>
<dbReference type="GO" id="GO:0006261">
    <property type="term" value="P:DNA-templated DNA replication"/>
    <property type="evidence" value="ECO:0007669"/>
    <property type="project" value="TreeGrafter"/>
</dbReference>
<sequence length="94" mass="10226">MDLFSREPIAQPLAARLRATNLDEYVGQEHVLAHGKPLREALEQGALHSMIFWGPPGVGKTTLARLLAKVSDAHFETVSAVLAGVKEIRQAVEV</sequence>
<dbReference type="InterPro" id="IPR008824">
    <property type="entry name" value="RuvB-like_N"/>
</dbReference>
<dbReference type="Pfam" id="PF05496">
    <property type="entry name" value="RuvB_N"/>
    <property type="match status" value="1"/>
</dbReference>
<dbReference type="EMBL" id="AOKG01001170">
    <property type="protein sequence ID" value="EPN52334.1"/>
    <property type="molecule type" value="Genomic_DNA"/>
</dbReference>
<keyword evidence="1" id="KW-0547">Nucleotide-binding</keyword>
<comment type="caution">
    <text evidence="4">The sequence shown here is derived from an EMBL/GenBank/DDBJ whole genome shotgun (WGS) entry which is preliminary data.</text>
</comment>
<evidence type="ECO:0000313" key="5">
    <source>
        <dbReference type="Proteomes" id="UP000015729"/>
    </source>
</evidence>
<dbReference type="GO" id="GO:0006310">
    <property type="term" value="P:DNA recombination"/>
    <property type="evidence" value="ECO:0007669"/>
    <property type="project" value="InterPro"/>
</dbReference>
<gene>
    <name evidence="4" type="ORF">A244_17309</name>
</gene>
<reference evidence="4 5" key="1">
    <citation type="journal article" date="2013" name="PLoS Pathog.">
        <title>Genomic analysis of the Kiwifruit pathogen Pseudomonas syringae pv. actinidiae provides insight into the origins of an emergent plant disease.</title>
        <authorList>
            <person name="McCann H.C."/>
            <person name="Rikkerink E.H."/>
            <person name="Bertels F."/>
            <person name="Fiers M."/>
            <person name="Lu A."/>
            <person name="Rees-George J."/>
            <person name="Andersen M.T."/>
            <person name="Gleave A.P."/>
            <person name="Haubold B."/>
            <person name="Wohlers M.W."/>
            <person name="Guttman D.S."/>
            <person name="Wang P.W."/>
            <person name="Straub C."/>
            <person name="Vanneste J.L."/>
            <person name="Rainey P.B."/>
            <person name="Templeton M.D."/>
        </authorList>
    </citation>
    <scope>NUCLEOTIDE SEQUENCE [LARGE SCALE GENOMIC DNA]</scope>
    <source>
        <strain evidence="4 5">ICMP 18807</strain>
    </source>
</reference>
<dbReference type="AlphaFoldDB" id="S6VLZ0"/>
<name>S6VLZ0_PSESF</name>
<feature type="domain" description="RuvB-like AAA+ ATPase" evidence="3">
    <location>
        <begin position="17"/>
        <end position="80"/>
    </location>
</feature>
<dbReference type="GO" id="GO:0008047">
    <property type="term" value="F:enzyme activator activity"/>
    <property type="evidence" value="ECO:0007669"/>
    <property type="project" value="TreeGrafter"/>
</dbReference>
<evidence type="ECO:0000259" key="3">
    <source>
        <dbReference type="Pfam" id="PF05496"/>
    </source>
</evidence>
<dbReference type="GO" id="GO:0000731">
    <property type="term" value="P:DNA synthesis involved in DNA repair"/>
    <property type="evidence" value="ECO:0007669"/>
    <property type="project" value="TreeGrafter"/>
</dbReference>
<dbReference type="Proteomes" id="UP000015729">
    <property type="component" value="Unassembled WGS sequence"/>
</dbReference>
<evidence type="ECO:0000256" key="2">
    <source>
        <dbReference type="ARBA" id="ARBA00022840"/>
    </source>
</evidence>
<evidence type="ECO:0000313" key="4">
    <source>
        <dbReference type="EMBL" id="EPN52334.1"/>
    </source>
</evidence>
<accession>S6VLZ0</accession>
<dbReference type="GO" id="GO:0005524">
    <property type="term" value="F:ATP binding"/>
    <property type="evidence" value="ECO:0007669"/>
    <property type="project" value="UniProtKB-KW"/>
</dbReference>
<dbReference type="Gene3D" id="3.40.50.300">
    <property type="entry name" value="P-loop containing nucleotide triphosphate hydrolases"/>
    <property type="match status" value="1"/>
</dbReference>
<evidence type="ECO:0000256" key="1">
    <source>
        <dbReference type="ARBA" id="ARBA00022741"/>
    </source>
</evidence>
<dbReference type="GO" id="GO:0017116">
    <property type="term" value="F:single-stranded DNA helicase activity"/>
    <property type="evidence" value="ECO:0007669"/>
    <property type="project" value="TreeGrafter"/>
</dbReference>
<protein>
    <submittedName>
        <fullName evidence="4">Recombination factor protein RarA</fullName>
    </submittedName>
</protein>
<keyword evidence="2" id="KW-0067">ATP-binding</keyword>
<dbReference type="InterPro" id="IPR027417">
    <property type="entry name" value="P-loop_NTPase"/>
</dbReference>
<dbReference type="GO" id="GO:0009378">
    <property type="term" value="F:four-way junction helicase activity"/>
    <property type="evidence" value="ECO:0007669"/>
    <property type="project" value="InterPro"/>
</dbReference>
<dbReference type="InterPro" id="IPR051314">
    <property type="entry name" value="AAA_ATPase_RarA/MGS1/WRNIP1"/>
</dbReference>
<proteinExistence type="predicted"/>